<dbReference type="PROSITE" id="PS51186">
    <property type="entry name" value="GNAT"/>
    <property type="match status" value="1"/>
</dbReference>
<dbReference type="SUPFAM" id="SSF55729">
    <property type="entry name" value="Acyl-CoA N-acyltransferases (Nat)"/>
    <property type="match status" value="1"/>
</dbReference>
<keyword evidence="1" id="KW-0808">Transferase</keyword>
<dbReference type="Gene3D" id="3.40.630.30">
    <property type="match status" value="1"/>
</dbReference>
<dbReference type="PANTHER" id="PTHR43792">
    <property type="entry name" value="GNAT FAMILY, PUTATIVE (AFU_ORTHOLOGUE AFUA_3G00765)-RELATED-RELATED"/>
    <property type="match status" value="1"/>
</dbReference>
<dbReference type="PANTHER" id="PTHR43792:SF8">
    <property type="entry name" value="[RIBOSOMAL PROTEIN US5]-ALANINE N-ACETYLTRANSFERASE"/>
    <property type="match status" value="1"/>
</dbReference>
<evidence type="ECO:0000313" key="6">
    <source>
        <dbReference type="Proteomes" id="UP001139354"/>
    </source>
</evidence>
<sequence length="191" mass="21144">MELVELMTARLTLRCPSEADIPRVAEICKDSVIAEFTMVPHPYEIEHARGFVADMVPAGWADGSTLTWGIYERHDPRLLGIVSLSGVSDGIAELGYWIESETRGRGVMTEAAERVVEYAFALVPLGLGLHRLGWEALTTNVASARVAQKLGFAWEGQRRQAAFRLGRTYDLTFAGLLHTDERPATSWPSNE</sequence>
<evidence type="ECO:0000259" key="4">
    <source>
        <dbReference type="PROSITE" id="PS51186"/>
    </source>
</evidence>
<dbReference type="InterPro" id="IPR051531">
    <property type="entry name" value="N-acetyltransferase"/>
</dbReference>
<accession>A0A9X1S3Z9</accession>
<organism evidence="5 6">
    <name type="scientific">Microbacterium allomyrinae</name>
    <dbReference type="NCBI Taxonomy" id="2830666"/>
    <lineage>
        <taxon>Bacteria</taxon>
        <taxon>Bacillati</taxon>
        <taxon>Actinomycetota</taxon>
        <taxon>Actinomycetes</taxon>
        <taxon>Micrococcales</taxon>
        <taxon>Microbacteriaceae</taxon>
        <taxon>Microbacterium</taxon>
    </lineage>
</organism>
<dbReference type="RefSeq" id="WP_229385010.1">
    <property type="nucleotide sequence ID" value="NZ_JAGTTN010000004.1"/>
</dbReference>
<feature type="domain" description="N-acetyltransferase" evidence="4">
    <location>
        <begin position="11"/>
        <end position="170"/>
    </location>
</feature>
<protein>
    <submittedName>
        <fullName evidence="5">GNAT family N-acetyltransferase</fullName>
    </submittedName>
</protein>
<dbReference type="GO" id="GO:0016747">
    <property type="term" value="F:acyltransferase activity, transferring groups other than amino-acyl groups"/>
    <property type="evidence" value="ECO:0007669"/>
    <property type="project" value="InterPro"/>
</dbReference>
<reference evidence="5" key="1">
    <citation type="submission" date="2021-04" db="EMBL/GenBank/DDBJ databases">
        <title>Microbacterium tenobrionis sp. nov. and Microbacterium allomyrinae sp. nov., isolated from larvae of Tenobrio molitor and Allomyrina dichotoma, respectively.</title>
        <authorList>
            <person name="Lee S.D."/>
        </authorList>
    </citation>
    <scope>NUCLEOTIDE SEQUENCE</scope>
    <source>
        <strain evidence="5">BWT-G7</strain>
    </source>
</reference>
<proteinExistence type="inferred from homology"/>
<dbReference type="AlphaFoldDB" id="A0A9X1S3Z9"/>
<comment type="similarity">
    <text evidence="3">Belongs to the acetyltransferase family. RimJ subfamily.</text>
</comment>
<comment type="caution">
    <text evidence="5">The sequence shown here is derived from an EMBL/GenBank/DDBJ whole genome shotgun (WGS) entry which is preliminary data.</text>
</comment>
<dbReference type="InterPro" id="IPR000182">
    <property type="entry name" value="GNAT_dom"/>
</dbReference>
<dbReference type="EMBL" id="JAGTTN010000004">
    <property type="protein sequence ID" value="MCC2033042.1"/>
    <property type="molecule type" value="Genomic_DNA"/>
</dbReference>
<gene>
    <name evidence="5" type="ORF">KEC57_12710</name>
</gene>
<keyword evidence="6" id="KW-1185">Reference proteome</keyword>
<dbReference type="InterPro" id="IPR016181">
    <property type="entry name" value="Acyl_CoA_acyltransferase"/>
</dbReference>
<keyword evidence="2" id="KW-0012">Acyltransferase</keyword>
<evidence type="ECO:0000313" key="5">
    <source>
        <dbReference type="EMBL" id="MCC2033042.1"/>
    </source>
</evidence>
<evidence type="ECO:0000256" key="3">
    <source>
        <dbReference type="ARBA" id="ARBA00038502"/>
    </source>
</evidence>
<name>A0A9X1S3Z9_9MICO</name>
<dbReference type="Pfam" id="PF13302">
    <property type="entry name" value="Acetyltransf_3"/>
    <property type="match status" value="1"/>
</dbReference>
<dbReference type="Proteomes" id="UP001139354">
    <property type="component" value="Unassembled WGS sequence"/>
</dbReference>
<evidence type="ECO:0000256" key="1">
    <source>
        <dbReference type="ARBA" id="ARBA00022679"/>
    </source>
</evidence>
<evidence type="ECO:0000256" key="2">
    <source>
        <dbReference type="ARBA" id="ARBA00023315"/>
    </source>
</evidence>